<name>A0A3P1CGA9_9BACT</name>
<protein>
    <submittedName>
        <fullName evidence="1">Uncharacterized protein</fullName>
    </submittedName>
</protein>
<reference evidence="1 2" key="1">
    <citation type="submission" date="2018-11" db="EMBL/GenBank/DDBJ databases">
        <authorList>
            <person name="Zhou Z."/>
            <person name="Wang G."/>
        </authorList>
    </citation>
    <scope>NUCLEOTIDE SEQUENCE [LARGE SCALE GENOMIC DNA]</scope>
    <source>
        <strain evidence="1 2">KCTC42998</strain>
    </source>
</reference>
<dbReference type="EMBL" id="RQJP01000004">
    <property type="protein sequence ID" value="RRB12295.1"/>
    <property type="molecule type" value="Genomic_DNA"/>
</dbReference>
<comment type="caution">
    <text evidence="1">The sequence shown here is derived from an EMBL/GenBank/DDBJ whole genome shotgun (WGS) entry which is preliminary data.</text>
</comment>
<sequence>MNQQIKQDTEFVGTFDFPEGGFHFRSVKAQIRLPGERKYKFVPDQDTKGKQLTERNVLQKTTLIIQRPDDSAP</sequence>
<evidence type="ECO:0000313" key="2">
    <source>
        <dbReference type="Proteomes" id="UP000274271"/>
    </source>
</evidence>
<proteinExistence type="predicted"/>
<accession>A0A3P1CGA9</accession>
<dbReference type="AlphaFoldDB" id="A0A3P1CGA9"/>
<dbReference type="Proteomes" id="UP000274271">
    <property type="component" value="Unassembled WGS sequence"/>
</dbReference>
<evidence type="ECO:0000313" key="1">
    <source>
        <dbReference type="EMBL" id="RRB12295.1"/>
    </source>
</evidence>
<organism evidence="1 2">
    <name type="scientific">Larkinella knui</name>
    <dbReference type="NCBI Taxonomy" id="2025310"/>
    <lineage>
        <taxon>Bacteria</taxon>
        <taxon>Pseudomonadati</taxon>
        <taxon>Bacteroidota</taxon>
        <taxon>Cytophagia</taxon>
        <taxon>Cytophagales</taxon>
        <taxon>Spirosomataceae</taxon>
        <taxon>Larkinella</taxon>
    </lineage>
</organism>
<gene>
    <name evidence="1" type="ORF">EHT87_19005</name>
</gene>
<keyword evidence="2" id="KW-1185">Reference proteome</keyword>